<dbReference type="Proteomes" id="UP000268727">
    <property type="component" value="Unassembled WGS sequence"/>
</dbReference>
<evidence type="ECO:0000313" key="1">
    <source>
        <dbReference type="EMBL" id="ROP36032.1"/>
    </source>
</evidence>
<dbReference type="EMBL" id="RJKM01000001">
    <property type="protein sequence ID" value="ROP36032.1"/>
    <property type="molecule type" value="Genomic_DNA"/>
</dbReference>
<comment type="caution">
    <text evidence="1">The sequence shown here is derived from an EMBL/GenBank/DDBJ whole genome shotgun (WGS) entry which is preliminary data.</text>
</comment>
<evidence type="ECO:0008006" key="3">
    <source>
        <dbReference type="Google" id="ProtNLM"/>
    </source>
</evidence>
<organism evidence="1 2">
    <name type="scientific">Saccharothrix texasensis</name>
    <dbReference type="NCBI Taxonomy" id="103734"/>
    <lineage>
        <taxon>Bacteria</taxon>
        <taxon>Bacillati</taxon>
        <taxon>Actinomycetota</taxon>
        <taxon>Actinomycetes</taxon>
        <taxon>Pseudonocardiales</taxon>
        <taxon>Pseudonocardiaceae</taxon>
        <taxon>Saccharothrix</taxon>
    </lineage>
</organism>
<protein>
    <recommendedName>
        <fullName evidence="3">DUF4242 domain-containing protein</fullName>
    </recommendedName>
</protein>
<evidence type="ECO:0000313" key="2">
    <source>
        <dbReference type="Proteomes" id="UP000268727"/>
    </source>
</evidence>
<proteinExistence type="predicted"/>
<accession>A0A3N1H180</accession>
<dbReference type="AlphaFoldDB" id="A0A3N1H180"/>
<dbReference type="RefSeq" id="WP_148088704.1">
    <property type="nucleotide sequence ID" value="NZ_RJKM01000001.1"/>
</dbReference>
<name>A0A3N1H180_9PSEU</name>
<keyword evidence="2" id="KW-1185">Reference proteome</keyword>
<reference evidence="1 2" key="1">
    <citation type="submission" date="2018-11" db="EMBL/GenBank/DDBJ databases">
        <title>Sequencing the genomes of 1000 actinobacteria strains.</title>
        <authorList>
            <person name="Klenk H.-P."/>
        </authorList>
    </citation>
    <scope>NUCLEOTIDE SEQUENCE [LARGE SCALE GENOMIC DNA]</scope>
    <source>
        <strain evidence="1 2">DSM 44231</strain>
    </source>
</reference>
<dbReference type="OrthoDB" id="3693706at2"/>
<gene>
    <name evidence="1" type="ORF">EDD40_1293</name>
</gene>
<sequence length="108" mass="11362">MTVVGVERPTRLFLAECYLHAANPREVAAAMAAVRAAADLCAPPVVLRCCLAVPGDDSYFGVFAADDAEALERVFDRAGVSFERIVEASAVPLDRITGPTGPESARIG</sequence>